<feature type="active site" evidence="4">
    <location>
        <position position="177"/>
    </location>
</feature>
<dbReference type="InterPro" id="IPR015815">
    <property type="entry name" value="HIBADH-related"/>
</dbReference>
<keyword evidence="8" id="KW-1185">Reference proteome</keyword>
<dbReference type="SUPFAM" id="SSF48179">
    <property type="entry name" value="6-phosphogluconate dehydrogenase C-terminal domain-like"/>
    <property type="match status" value="1"/>
</dbReference>
<keyword evidence="2" id="KW-0560">Oxidoreductase</keyword>
<dbReference type="InterPro" id="IPR013328">
    <property type="entry name" value="6PGD_dom2"/>
</dbReference>
<organism evidence="7 8">
    <name type="scientific">Amycolatopsis pithecellobii</name>
    <dbReference type="NCBI Taxonomy" id="664692"/>
    <lineage>
        <taxon>Bacteria</taxon>
        <taxon>Bacillati</taxon>
        <taxon>Actinomycetota</taxon>
        <taxon>Actinomycetes</taxon>
        <taxon>Pseudonocardiales</taxon>
        <taxon>Pseudonocardiaceae</taxon>
        <taxon>Amycolatopsis</taxon>
    </lineage>
</organism>
<evidence type="ECO:0000259" key="5">
    <source>
        <dbReference type="Pfam" id="PF03446"/>
    </source>
</evidence>
<dbReference type="GO" id="GO:0051287">
    <property type="term" value="F:NAD binding"/>
    <property type="evidence" value="ECO:0007669"/>
    <property type="project" value="InterPro"/>
</dbReference>
<accession>A0A6N7ZB53</accession>
<evidence type="ECO:0000256" key="4">
    <source>
        <dbReference type="PIRSR" id="PIRSR000103-1"/>
    </source>
</evidence>
<dbReference type="InterPro" id="IPR029154">
    <property type="entry name" value="HIBADH-like_NADP-bd"/>
</dbReference>
<evidence type="ECO:0000313" key="8">
    <source>
        <dbReference type="Proteomes" id="UP000440096"/>
    </source>
</evidence>
<evidence type="ECO:0000256" key="1">
    <source>
        <dbReference type="ARBA" id="ARBA00009080"/>
    </source>
</evidence>
<dbReference type="AlphaFoldDB" id="A0A6N7ZB53"/>
<dbReference type="PIRSF" id="PIRSF000103">
    <property type="entry name" value="HIBADH"/>
    <property type="match status" value="1"/>
</dbReference>
<keyword evidence="3" id="KW-0520">NAD</keyword>
<dbReference type="RefSeq" id="WP_154761005.1">
    <property type="nucleotide sequence ID" value="NZ_WMBA01000082.1"/>
</dbReference>
<dbReference type="Pfam" id="PF03446">
    <property type="entry name" value="NAD_binding_2"/>
    <property type="match status" value="1"/>
</dbReference>
<proteinExistence type="inferred from homology"/>
<dbReference type="InterPro" id="IPR008927">
    <property type="entry name" value="6-PGluconate_DH-like_C_sf"/>
</dbReference>
<sequence length="294" mass="30356">MPENASSDYSQLRIGVVGLGTIGSGVIKSLDRSGVTATGYDIDQGKAGRLPCAGAASAAEVASASDVVLISVVNGDQARDVLFGPKGIAAGARPNLIVALLSTVSLETLLELSEDAAKAGIRLLDSPVTAGQHAATNGLVVMLGGDEATAEEALPALRAFAKAAIYCGPLGAGMAAKLVRQIIVAGSWKVMYDAACFARAVGVEYGRVKEIVQAADPDGETVLGLMGLRGDSLAELPAPKQQELRKYYDLMVKDITAARELGEAHDFRLPMVDELITDPGPAMYGVTNGVEHHG</sequence>
<dbReference type="SUPFAM" id="SSF51735">
    <property type="entry name" value="NAD(P)-binding Rossmann-fold domains"/>
    <property type="match status" value="1"/>
</dbReference>
<protein>
    <submittedName>
        <fullName evidence="7">NAD-binding protein</fullName>
    </submittedName>
</protein>
<name>A0A6N7ZB53_9PSEU</name>
<dbReference type="Pfam" id="PF14833">
    <property type="entry name" value="NAD_binding_11"/>
    <property type="match status" value="1"/>
</dbReference>
<dbReference type="GO" id="GO:0016491">
    <property type="term" value="F:oxidoreductase activity"/>
    <property type="evidence" value="ECO:0007669"/>
    <property type="project" value="UniProtKB-KW"/>
</dbReference>
<dbReference type="Proteomes" id="UP000440096">
    <property type="component" value="Unassembled WGS sequence"/>
</dbReference>
<evidence type="ECO:0000256" key="2">
    <source>
        <dbReference type="ARBA" id="ARBA00023002"/>
    </source>
</evidence>
<gene>
    <name evidence="7" type="ORF">GKO32_33890</name>
</gene>
<dbReference type="OrthoDB" id="3185659at2"/>
<evidence type="ECO:0000313" key="7">
    <source>
        <dbReference type="EMBL" id="MTD58939.1"/>
    </source>
</evidence>
<dbReference type="PANTHER" id="PTHR43060:SF15">
    <property type="entry name" value="3-HYDROXYISOBUTYRATE DEHYDROGENASE-LIKE 1, MITOCHONDRIAL-RELATED"/>
    <property type="match status" value="1"/>
</dbReference>
<feature type="domain" description="3-hydroxyisobutyrate dehydrogenase-like NAD-binding" evidence="6">
    <location>
        <begin position="171"/>
        <end position="272"/>
    </location>
</feature>
<dbReference type="GO" id="GO:0050661">
    <property type="term" value="F:NADP binding"/>
    <property type="evidence" value="ECO:0007669"/>
    <property type="project" value="InterPro"/>
</dbReference>
<evidence type="ECO:0000256" key="3">
    <source>
        <dbReference type="ARBA" id="ARBA00023027"/>
    </source>
</evidence>
<evidence type="ECO:0000259" key="6">
    <source>
        <dbReference type="Pfam" id="PF14833"/>
    </source>
</evidence>
<comment type="caution">
    <text evidence="7">The sequence shown here is derived from an EMBL/GenBank/DDBJ whole genome shotgun (WGS) entry which is preliminary data.</text>
</comment>
<feature type="domain" description="6-phosphogluconate dehydrogenase NADP-binding" evidence="5">
    <location>
        <begin position="13"/>
        <end position="168"/>
    </location>
</feature>
<comment type="similarity">
    <text evidence="1">Belongs to the HIBADH-related family.</text>
</comment>
<dbReference type="PANTHER" id="PTHR43060">
    <property type="entry name" value="3-HYDROXYISOBUTYRATE DEHYDROGENASE-LIKE 1, MITOCHONDRIAL-RELATED"/>
    <property type="match status" value="1"/>
</dbReference>
<dbReference type="Gene3D" id="1.10.1040.10">
    <property type="entry name" value="N-(1-d-carboxylethyl)-l-norvaline Dehydrogenase, domain 2"/>
    <property type="match status" value="1"/>
</dbReference>
<dbReference type="InterPro" id="IPR006115">
    <property type="entry name" value="6PGDH_NADP-bd"/>
</dbReference>
<dbReference type="EMBL" id="WMBA01000082">
    <property type="protein sequence ID" value="MTD58939.1"/>
    <property type="molecule type" value="Genomic_DNA"/>
</dbReference>
<reference evidence="7 8" key="1">
    <citation type="submission" date="2019-11" db="EMBL/GenBank/DDBJ databases">
        <title>Draft genome of Amycolatopsis RM579.</title>
        <authorList>
            <person name="Duangmal K."/>
            <person name="Mingma R."/>
        </authorList>
    </citation>
    <scope>NUCLEOTIDE SEQUENCE [LARGE SCALE GENOMIC DNA]</scope>
    <source>
        <strain evidence="7 8">RM579</strain>
    </source>
</reference>
<dbReference type="InterPro" id="IPR036291">
    <property type="entry name" value="NAD(P)-bd_dom_sf"/>
</dbReference>
<dbReference type="Gene3D" id="3.40.50.720">
    <property type="entry name" value="NAD(P)-binding Rossmann-like Domain"/>
    <property type="match status" value="1"/>
</dbReference>